<keyword evidence="2" id="KW-1185">Reference proteome</keyword>
<sequence>MVQEQPTKKRTKYIGIVMASSSKRRVDSCPSFSRKRKPVKLLHRRGTQSFKMLQSSPFASPGPHGRLIAKPQGLIQWRDNSLVEAQSKSRHQVIGTIGRHIMYEGNSGLHVTLKNISTAQTRCSEN</sequence>
<dbReference type="EMBL" id="BSYO01000019">
    <property type="protein sequence ID" value="GMH18566.1"/>
    <property type="molecule type" value="Genomic_DNA"/>
</dbReference>
<protein>
    <submittedName>
        <fullName evidence="1">Uncharacterized protein</fullName>
    </submittedName>
</protein>
<name>A0AAD3SX93_NEPGR</name>
<gene>
    <name evidence="1" type="ORF">Nepgr_020407</name>
</gene>
<evidence type="ECO:0000313" key="2">
    <source>
        <dbReference type="Proteomes" id="UP001279734"/>
    </source>
</evidence>
<organism evidence="1 2">
    <name type="scientific">Nepenthes gracilis</name>
    <name type="common">Slender pitcher plant</name>
    <dbReference type="NCBI Taxonomy" id="150966"/>
    <lineage>
        <taxon>Eukaryota</taxon>
        <taxon>Viridiplantae</taxon>
        <taxon>Streptophyta</taxon>
        <taxon>Embryophyta</taxon>
        <taxon>Tracheophyta</taxon>
        <taxon>Spermatophyta</taxon>
        <taxon>Magnoliopsida</taxon>
        <taxon>eudicotyledons</taxon>
        <taxon>Gunneridae</taxon>
        <taxon>Pentapetalae</taxon>
        <taxon>Caryophyllales</taxon>
        <taxon>Nepenthaceae</taxon>
        <taxon>Nepenthes</taxon>
    </lineage>
</organism>
<reference evidence="1" key="1">
    <citation type="submission" date="2023-05" db="EMBL/GenBank/DDBJ databases">
        <title>Nepenthes gracilis genome sequencing.</title>
        <authorList>
            <person name="Fukushima K."/>
        </authorList>
    </citation>
    <scope>NUCLEOTIDE SEQUENCE</scope>
    <source>
        <strain evidence="1">SING2019-196</strain>
    </source>
</reference>
<accession>A0AAD3SX93</accession>
<evidence type="ECO:0000313" key="1">
    <source>
        <dbReference type="EMBL" id="GMH18566.1"/>
    </source>
</evidence>
<proteinExistence type="predicted"/>
<dbReference type="AlphaFoldDB" id="A0AAD3SX93"/>
<comment type="caution">
    <text evidence="1">The sequence shown here is derived from an EMBL/GenBank/DDBJ whole genome shotgun (WGS) entry which is preliminary data.</text>
</comment>
<dbReference type="Proteomes" id="UP001279734">
    <property type="component" value="Unassembled WGS sequence"/>
</dbReference>